<feature type="compositionally biased region" description="Low complexity" evidence="1">
    <location>
        <begin position="71"/>
        <end position="84"/>
    </location>
</feature>
<evidence type="ECO:0000313" key="2">
    <source>
        <dbReference type="EMBL" id="GJN87249.1"/>
    </source>
</evidence>
<dbReference type="AlphaFoldDB" id="A0AAV5G9Z5"/>
<accession>A0AAV5G9Z5</accession>
<evidence type="ECO:0000313" key="3">
    <source>
        <dbReference type="Proteomes" id="UP001342314"/>
    </source>
</evidence>
<protein>
    <submittedName>
        <fullName evidence="2">Uncharacterized protein</fullName>
    </submittedName>
</protein>
<name>A0AAV5G9Z5_9BASI</name>
<organism evidence="2 3">
    <name type="scientific">Rhodotorula paludigena</name>
    <dbReference type="NCBI Taxonomy" id="86838"/>
    <lineage>
        <taxon>Eukaryota</taxon>
        <taxon>Fungi</taxon>
        <taxon>Dikarya</taxon>
        <taxon>Basidiomycota</taxon>
        <taxon>Pucciniomycotina</taxon>
        <taxon>Microbotryomycetes</taxon>
        <taxon>Sporidiobolales</taxon>
        <taxon>Sporidiobolaceae</taxon>
        <taxon>Rhodotorula</taxon>
    </lineage>
</organism>
<dbReference type="EMBL" id="BQKY01000001">
    <property type="protein sequence ID" value="GJN87249.1"/>
    <property type="molecule type" value="Genomic_DNA"/>
</dbReference>
<proteinExistence type="predicted"/>
<dbReference type="Proteomes" id="UP001342314">
    <property type="component" value="Unassembled WGS sequence"/>
</dbReference>
<gene>
    <name evidence="2" type="ORF">Rhopal_000194-T1</name>
</gene>
<comment type="caution">
    <text evidence="2">The sequence shown here is derived from an EMBL/GenBank/DDBJ whole genome shotgun (WGS) entry which is preliminary data.</text>
</comment>
<evidence type="ECO:0000256" key="1">
    <source>
        <dbReference type="SAM" id="MobiDB-lite"/>
    </source>
</evidence>
<keyword evidence="3" id="KW-1185">Reference proteome</keyword>
<reference evidence="2 3" key="1">
    <citation type="submission" date="2021-12" db="EMBL/GenBank/DDBJ databases">
        <title>High titer production of polyol ester of fatty acids by Rhodotorula paludigena BS15 towards product separation-free biomass refinery.</title>
        <authorList>
            <person name="Mano J."/>
            <person name="Ono H."/>
            <person name="Tanaka T."/>
            <person name="Naito K."/>
            <person name="Sushida H."/>
            <person name="Ike M."/>
            <person name="Tokuyasu K."/>
            <person name="Kitaoka M."/>
        </authorList>
    </citation>
    <scope>NUCLEOTIDE SEQUENCE [LARGE SCALE GENOMIC DNA]</scope>
    <source>
        <strain evidence="2 3">BS15</strain>
    </source>
</reference>
<feature type="region of interest" description="Disordered" evidence="1">
    <location>
        <begin position="69"/>
        <end position="99"/>
    </location>
</feature>
<sequence length="138" mass="15442">MSFSTHQLDPNAAEIEHIPPFERIRSVHNTVIEGIWSKLVKEEINDLRSMFSHGRDVFDSNSECQLSFKRASTSSATPTTTVASERSATKPCHRGIDRSAPVTAKRAAYLALSRLGLWPGLRFSSAGLSLHRRRQRPL</sequence>